<dbReference type="Proteomes" id="UP001155586">
    <property type="component" value="Unassembled WGS sequence"/>
</dbReference>
<evidence type="ECO:0000313" key="21">
    <source>
        <dbReference type="Proteomes" id="UP001155586"/>
    </source>
</evidence>
<keyword evidence="4" id="KW-1003">Cell membrane</keyword>
<dbReference type="SMART" id="SM00387">
    <property type="entry name" value="HATPase_c"/>
    <property type="match status" value="1"/>
</dbReference>
<evidence type="ECO:0000256" key="5">
    <source>
        <dbReference type="ARBA" id="ARBA00022519"/>
    </source>
</evidence>
<reference evidence="20" key="1">
    <citation type="submission" date="2022-02" db="EMBL/GenBank/DDBJ databases">
        <title>Vibrio sp. nov., a new bacterium isolated from Bohai sea, China.</title>
        <authorList>
            <person name="Yuan Y."/>
        </authorList>
    </citation>
    <scope>NUCLEOTIDE SEQUENCE</scope>
    <source>
        <strain evidence="20">DBSS07</strain>
    </source>
</reference>
<comment type="subcellular location">
    <subcellularLocation>
        <location evidence="2">Cell inner membrane</location>
        <topology evidence="2">Multi-pass membrane protein</topology>
    </subcellularLocation>
</comment>
<evidence type="ECO:0000256" key="7">
    <source>
        <dbReference type="ARBA" id="ARBA00022679"/>
    </source>
</evidence>
<dbReference type="PROSITE" id="PS50110">
    <property type="entry name" value="RESPONSE_REGULATORY"/>
    <property type="match status" value="1"/>
</dbReference>
<keyword evidence="12" id="KW-0902">Two-component regulatory system</keyword>
<dbReference type="InterPro" id="IPR008207">
    <property type="entry name" value="Sig_transdc_His_kin_Hpt_dom"/>
</dbReference>
<accession>A0A9X3HTH7</accession>
<evidence type="ECO:0000313" key="20">
    <source>
        <dbReference type="EMBL" id="MCW8335142.1"/>
    </source>
</evidence>
<dbReference type="AlphaFoldDB" id="A0A9X3HTH7"/>
<dbReference type="Gene3D" id="3.30.565.10">
    <property type="entry name" value="Histidine kinase-like ATPase, C-terminal domain"/>
    <property type="match status" value="1"/>
</dbReference>
<evidence type="ECO:0000256" key="4">
    <source>
        <dbReference type="ARBA" id="ARBA00022475"/>
    </source>
</evidence>
<dbReference type="InterPro" id="IPR005467">
    <property type="entry name" value="His_kinase_dom"/>
</dbReference>
<keyword evidence="21" id="KW-1185">Reference proteome</keyword>
<evidence type="ECO:0000256" key="9">
    <source>
        <dbReference type="ARBA" id="ARBA00022777"/>
    </source>
</evidence>
<gene>
    <name evidence="20" type="ORF">MD483_15080</name>
</gene>
<evidence type="ECO:0000256" key="2">
    <source>
        <dbReference type="ARBA" id="ARBA00004429"/>
    </source>
</evidence>
<evidence type="ECO:0000259" key="18">
    <source>
        <dbReference type="PROSITE" id="PS50110"/>
    </source>
</evidence>
<evidence type="ECO:0000256" key="8">
    <source>
        <dbReference type="ARBA" id="ARBA00022692"/>
    </source>
</evidence>
<evidence type="ECO:0000256" key="12">
    <source>
        <dbReference type="ARBA" id="ARBA00023012"/>
    </source>
</evidence>
<dbReference type="FunFam" id="3.30.565.10:FF:000010">
    <property type="entry name" value="Sensor histidine kinase RcsC"/>
    <property type="match status" value="1"/>
</dbReference>
<dbReference type="PROSITE" id="PS50109">
    <property type="entry name" value="HIS_KIN"/>
    <property type="match status" value="1"/>
</dbReference>
<dbReference type="InterPro" id="IPR011006">
    <property type="entry name" value="CheY-like_superfamily"/>
</dbReference>
<evidence type="ECO:0000256" key="3">
    <source>
        <dbReference type="ARBA" id="ARBA00012438"/>
    </source>
</evidence>
<evidence type="ECO:0000256" key="11">
    <source>
        <dbReference type="ARBA" id="ARBA00022989"/>
    </source>
</evidence>
<keyword evidence="13" id="KW-0472">Membrane</keyword>
<dbReference type="Gene3D" id="1.20.120.160">
    <property type="entry name" value="HPT domain"/>
    <property type="match status" value="1"/>
</dbReference>
<dbReference type="SUPFAM" id="SSF47226">
    <property type="entry name" value="Histidine-containing phosphotransfer domain, HPT domain"/>
    <property type="match status" value="1"/>
</dbReference>
<name>A0A9X3HTH7_9VIBR</name>
<dbReference type="SMART" id="SM00448">
    <property type="entry name" value="REC"/>
    <property type="match status" value="1"/>
</dbReference>
<dbReference type="GO" id="GO:0005886">
    <property type="term" value="C:plasma membrane"/>
    <property type="evidence" value="ECO:0007669"/>
    <property type="project" value="UniProtKB-SubCell"/>
</dbReference>
<feature type="coiled-coil region" evidence="16">
    <location>
        <begin position="466"/>
        <end position="493"/>
    </location>
</feature>
<dbReference type="SUPFAM" id="SSF52172">
    <property type="entry name" value="CheY-like"/>
    <property type="match status" value="1"/>
</dbReference>
<keyword evidence="10 20" id="KW-0547">Nucleotide-binding</keyword>
<evidence type="ECO:0000256" key="6">
    <source>
        <dbReference type="ARBA" id="ARBA00022553"/>
    </source>
</evidence>
<feature type="domain" description="Response regulatory" evidence="18">
    <location>
        <begin position="226"/>
        <end position="340"/>
    </location>
</feature>
<feature type="modified residue" description="4-aspartylphosphate" evidence="15">
    <location>
        <position position="275"/>
    </location>
</feature>
<organism evidence="20 21">
    <name type="scientific">Vibrio paucivorans</name>
    <dbReference type="NCBI Taxonomy" id="2829489"/>
    <lineage>
        <taxon>Bacteria</taxon>
        <taxon>Pseudomonadati</taxon>
        <taxon>Pseudomonadota</taxon>
        <taxon>Gammaproteobacteria</taxon>
        <taxon>Vibrionales</taxon>
        <taxon>Vibrionaceae</taxon>
        <taxon>Vibrio</taxon>
    </lineage>
</organism>
<dbReference type="InterPro" id="IPR004358">
    <property type="entry name" value="Sig_transdc_His_kin-like_C"/>
</dbReference>
<keyword evidence="6 15" id="KW-0597">Phosphoprotein</keyword>
<feature type="non-terminal residue" evidence="20">
    <location>
        <position position="1"/>
    </location>
</feature>
<dbReference type="GO" id="GO:0005524">
    <property type="term" value="F:ATP binding"/>
    <property type="evidence" value="ECO:0007669"/>
    <property type="project" value="UniProtKB-KW"/>
</dbReference>
<dbReference type="RefSeq" id="WP_265688377.1">
    <property type="nucleotide sequence ID" value="NZ_JAKRRX010000094.1"/>
</dbReference>
<dbReference type="InterPro" id="IPR036890">
    <property type="entry name" value="HATPase_C_sf"/>
</dbReference>
<evidence type="ECO:0000259" key="19">
    <source>
        <dbReference type="PROSITE" id="PS50894"/>
    </source>
</evidence>
<dbReference type="Pfam" id="PF01627">
    <property type="entry name" value="Hpt"/>
    <property type="match status" value="1"/>
</dbReference>
<dbReference type="EC" id="2.7.13.3" evidence="3"/>
<keyword evidence="7" id="KW-0808">Transferase</keyword>
<comment type="caution">
    <text evidence="20">The sequence shown here is derived from an EMBL/GenBank/DDBJ whole genome shotgun (WGS) entry which is preliminary data.</text>
</comment>
<dbReference type="Pfam" id="PF00072">
    <property type="entry name" value="Response_reg"/>
    <property type="match status" value="1"/>
</dbReference>
<feature type="modified residue" description="Phosphohistidine" evidence="14">
    <location>
        <position position="443"/>
    </location>
</feature>
<dbReference type="InterPro" id="IPR001789">
    <property type="entry name" value="Sig_transdc_resp-reg_receiver"/>
</dbReference>
<dbReference type="InterPro" id="IPR003594">
    <property type="entry name" value="HATPase_dom"/>
</dbReference>
<dbReference type="CDD" id="cd17546">
    <property type="entry name" value="REC_hyHK_CKI1_RcsC-like"/>
    <property type="match status" value="1"/>
</dbReference>
<evidence type="ECO:0000256" key="10">
    <source>
        <dbReference type="ARBA" id="ARBA00022840"/>
    </source>
</evidence>
<dbReference type="PROSITE" id="PS50894">
    <property type="entry name" value="HPT"/>
    <property type="match status" value="1"/>
</dbReference>
<evidence type="ECO:0000256" key="1">
    <source>
        <dbReference type="ARBA" id="ARBA00000085"/>
    </source>
</evidence>
<keyword evidence="16" id="KW-0175">Coiled coil</keyword>
<proteinExistence type="predicted"/>
<keyword evidence="10 20" id="KW-0067">ATP-binding</keyword>
<comment type="catalytic activity">
    <reaction evidence="1">
        <text>ATP + protein L-histidine = ADP + protein N-phospho-L-histidine.</text>
        <dbReference type="EC" id="2.7.13.3"/>
    </reaction>
</comment>
<evidence type="ECO:0000256" key="13">
    <source>
        <dbReference type="ARBA" id="ARBA00023136"/>
    </source>
</evidence>
<evidence type="ECO:0000256" key="16">
    <source>
        <dbReference type="SAM" id="Coils"/>
    </source>
</evidence>
<keyword evidence="9" id="KW-0418">Kinase</keyword>
<keyword evidence="5" id="KW-0997">Cell inner membrane</keyword>
<dbReference type="EMBL" id="JAKRRX010000094">
    <property type="protein sequence ID" value="MCW8335142.1"/>
    <property type="molecule type" value="Genomic_DNA"/>
</dbReference>
<dbReference type="InterPro" id="IPR036641">
    <property type="entry name" value="HPT_dom_sf"/>
</dbReference>
<feature type="domain" description="HPt" evidence="19">
    <location>
        <begin position="404"/>
        <end position="501"/>
    </location>
</feature>
<keyword evidence="8" id="KW-0812">Transmembrane</keyword>
<feature type="domain" description="Histidine kinase" evidence="17">
    <location>
        <begin position="1"/>
        <end position="198"/>
    </location>
</feature>
<dbReference type="Gene3D" id="1.10.287.130">
    <property type="match status" value="1"/>
</dbReference>
<dbReference type="SUPFAM" id="SSF55874">
    <property type="entry name" value="ATPase domain of HSP90 chaperone/DNA topoisomerase II/histidine kinase"/>
    <property type="match status" value="1"/>
</dbReference>
<protein>
    <recommendedName>
        <fullName evidence="3">histidine kinase</fullName>
        <ecNumber evidence="3">2.7.13.3</ecNumber>
    </recommendedName>
</protein>
<dbReference type="Gene3D" id="3.40.50.2300">
    <property type="match status" value="1"/>
</dbReference>
<dbReference type="PANTHER" id="PTHR43047">
    <property type="entry name" value="TWO-COMPONENT HISTIDINE PROTEIN KINASE"/>
    <property type="match status" value="1"/>
</dbReference>
<dbReference type="Pfam" id="PF02518">
    <property type="entry name" value="HATPase_c"/>
    <property type="match status" value="1"/>
</dbReference>
<dbReference type="CDD" id="cd16922">
    <property type="entry name" value="HATPase_EvgS-ArcB-TorS-like"/>
    <property type="match status" value="1"/>
</dbReference>
<keyword evidence="11" id="KW-1133">Transmembrane helix</keyword>
<evidence type="ECO:0000256" key="15">
    <source>
        <dbReference type="PROSITE-ProRule" id="PRU00169"/>
    </source>
</evidence>
<dbReference type="PRINTS" id="PR00344">
    <property type="entry name" value="BCTRLSENSOR"/>
</dbReference>
<dbReference type="GO" id="GO:0000155">
    <property type="term" value="F:phosphorelay sensor kinase activity"/>
    <property type="evidence" value="ECO:0007669"/>
    <property type="project" value="UniProtKB-ARBA"/>
</dbReference>
<evidence type="ECO:0000256" key="14">
    <source>
        <dbReference type="PROSITE-ProRule" id="PRU00110"/>
    </source>
</evidence>
<evidence type="ECO:0000259" key="17">
    <source>
        <dbReference type="PROSITE" id="PS50109"/>
    </source>
</evidence>
<sequence length="505" mass="55754">LDRNQKELLSTLDRSASNLLSLLNDVLDFSKFDSGNLTILEDESSLASVFRAVKDNFSHKASEKGLIFVTHLDKNLSGHYLMDATRLIQVLNNLISNAIKFTASGTIELRAESIMHKGNIQSLVIYVRDTGMGIPDEKLPLLFEPFIQADETIAKKFGGTGLGLSICKKIVDAMGGTISVSAMEGIGSQFKVELTLMKADRNFEQTELSSDSSIAAESKVDLSSLQVMCVEDNEVNLAVISSQLNRLGIEHMTAENGIEALNLLAHHNFDVVISDCHMPEMDGYELARTLKQNARDEYLIALTANAQMGSAQECYDAGFDTYLSKPCPMEALQNALREFMFIKEVEQENEVVLPADIESDEQLEPLDELLAGLDEPELNTVEEPFDEEEDKFELDFSHIRDLSGGDSESMLVILNAYMSSNDGEELKAAQLSGDRQRLSQVAHKIKGSLGYLGLSEAESIARMVELEGAEMDEDELQQQVATLLRVIDSTREQVTNVIKGEQTHA</sequence>